<name>A0A951UKE9_9NOST</name>
<evidence type="ECO:0000259" key="1">
    <source>
        <dbReference type="Pfam" id="PF13280"/>
    </source>
</evidence>
<evidence type="ECO:0000313" key="3">
    <source>
        <dbReference type="Proteomes" id="UP000715781"/>
    </source>
</evidence>
<feature type="domain" description="WYL" evidence="1">
    <location>
        <begin position="264"/>
        <end position="320"/>
    </location>
</feature>
<dbReference type="AlphaFoldDB" id="A0A951UKE9"/>
<dbReference type="InterPro" id="IPR026881">
    <property type="entry name" value="WYL_dom"/>
</dbReference>
<comment type="caution">
    <text evidence="2">The sequence shown here is derived from an EMBL/GenBank/DDBJ whole genome shotgun (WGS) entry which is preliminary data.</text>
</comment>
<dbReference type="NCBIfam" id="TIGR03985">
    <property type="entry name" value="TIGR03985 family CRISPR-associated protein"/>
    <property type="match status" value="1"/>
</dbReference>
<evidence type="ECO:0000313" key="2">
    <source>
        <dbReference type="EMBL" id="MBW4565951.1"/>
    </source>
</evidence>
<reference evidence="2" key="1">
    <citation type="submission" date="2021-05" db="EMBL/GenBank/DDBJ databases">
        <authorList>
            <person name="Pietrasiak N."/>
            <person name="Ward R."/>
            <person name="Stajich J.E."/>
            <person name="Kurbessoian T."/>
        </authorList>
    </citation>
    <scope>NUCLEOTIDE SEQUENCE</scope>
    <source>
        <strain evidence="2">JT2-VF2</strain>
    </source>
</reference>
<dbReference type="EMBL" id="JAHHHN010000053">
    <property type="protein sequence ID" value="MBW4565951.1"/>
    <property type="molecule type" value="Genomic_DNA"/>
</dbReference>
<sequence length="475" mass="56098">MSELVFQDIPHIELLQWLARGSLKQNLLRAIRLWVWLQSLYGENKDRLLLSDSFTYAAWRDAFFSPTHPTGEAVPGLHDANCLCAKTTAAWLFNTKTGLLESEWKRSLLAHLNISNSDQQETSHKRSSAKNPCFFQSESDLDKLLQRRLFEVTRRSLQADLETLTDMGWLEYQQQKYHRVSNFPSRPITTTLEATSTKLNSDELNFLNQEDLAAVVQNHSQLICGIRRFFFKLDYVIPRTTIDSVEDLQHELKEIWGKTPVSPIILNYRSARLGNTVKCLVYPVCIYYVQRAIYLCAFGESPDRKTQWYNFRLDRIQNITPIEWTNSAIPQALQHRYQKADLPRPEEIETQMSKAWGFDFYLQPRLMLLRFDRDYHERYIRDTFRHDTFEVIAYQQAERLIWQYSSQSEQQALLKVLATRSPEDAYYRVHYRHGDNNISMRLRAWRPKCEVLFPYELRQSIAADVAKEFQLYHQD</sequence>
<protein>
    <submittedName>
        <fullName evidence="2">TIGR03985 family CRISPR-associated protein</fullName>
    </submittedName>
</protein>
<gene>
    <name evidence="2" type="ORF">KME32_33700</name>
</gene>
<dbReference type="InterPro" id="IPR023816">
    <property type="entry name" value="CRISPR-assoc_CYA0889"/>
</dbReference>
<dbReference type="Proteomes" id="UP000715781">
    <property type="component" value="Unassembled WGS sequence"/>
</dbReference>
<accession>A0A951UKE9</accession>
<dbReference type="Pfam" id="PF13280">
    <property type="entry name" value="WYL"/>
    <property type="match status" value="1"/>
</dbReference>
<organism evidence="2 3">
    <name type="scientific">Mojavia pulchra JT2-VF2</name>
    <dbReference type="NCBI Taxonomy" id="287848"/>
    <lineage>
        <taxon>Bacteria</taxon>
        <taxon>Bacillati</taxon>
        <taxon>Cyanobacteriota</taxon>
        <taxon>Cyanophyceae</taxon>
        <taxon>Nostocales</taxon>
        <taxon>Nostocaceae</taxon>
    </lineage>
</organism>
<reference evidence="2" key="2">
    <citation type="journal article" date="2022" name="Microbiol. Resour. Announc.">
        <title>Metagenome Sequencing to Explore Phylogenomics of Terrestrial Cyanobacteria.</title>
        <authorList>
            <person name="Ward R.D."/>
            <person name="Stajich J.E."/>
            <person name="Johansen J.R."/>
            <person name="Huntemann M."/>
            <person name="Clum A."/>
            <person name="Foster B."/>
            <person name="Foster B."/>
            <person name="Roux S."/>
            <person name="Palaniappan K."/>
            <person name="Varghese N."/>
            <person name="Mukherjee S."/>
            <person name="Reddy T.B.K."/>
            <person name="Daum C."/>
            <person name="Copeland A."/>
            <person name="Chen I.A."/>
            <person name="Ivanova N.N."/>
            <person name="Kyrpides N.C."/>
            <person name="Shapiro N."/>
            <person name="Eloe-Fadrosh E.A."/>
            <person name="Pietrasiak N."/>
        </authorList>
    </citation>
    <scope>NUCLEOTIDE SEQUENCE</scope>
    <source>
        <strain evidence="2">JT2-VF2</strain>
    </source>
</reference>
<proteinExistence type="predicted"/>